<evidence type="ECO:0000256" key="1">
    <source>
        <dbReference type="PROSITE-ProRule" id="PRU00278"/>
    </source>
</evidence>
<reference evidence="3" key="1">
    <citation type="submission" date="2020-07" db="EMBL/GenBank/DDBJ databases">
        <title>Huge and variable diversity of episymbiotic CPR bacteria and DPANN archaea in groundwater ecosystems.</title>
        <authorList>
            <person name="He C.Y."/>
            <person name="Keren R."/>
            <person name="Whittaker M."/>
            <person name="Farag I.F."/>
            <person name="Doudna J."/>
            <person name="Cate J.H.D."/>
            <person name="Banfield J.F."/>
        </authorList>
    </citation>
    <scope>NUCLEOTIDE SEQUENCE</scope>
    <source>
        <strain evidence="3">NC_groundwater_928_Pr1_S-0.2um_72_17</strain>
    </source>
</reference>
<protein>
    <submittedName>
        <fullName evidence="3">Peptidylprolyl isomerase</fullName>
    </submittedName>
</protein>
<sequence>LNQLIDEKLIVAEAKRQGVTVADAEVNRQAADVLQDVRGRFATPAAYQEQLRKENMTEERLMERFRDEARRSAMVQRLVVKQVPKRTPSQTEAEIYFKAHKDKFPKAPAELRMSVIQIPATADSATEAAARVKAEGIRKRIVGGEKFAKVAGETSDDETSARSGGDLGYLVKGTMDPAFEKSVFEGKLNSVSEPLRTAYGWHLVEGLDRDTLKTAAGRDSTDAQGTPLLEAHVRHILIRVPLSDDDVARARATADRARAEALTAKDFGAVAKRYSRYAGPHADDGDIGFLSVATLQPNIRAGLDTVRVGGVSEVLVNQAGFNVFKITDRKPEHEYTLEEVKNELPAAVGEMMFRERLDEYVKGLRAKAQIKINKT</sequence>
<evidence type="ECO:0000313" key="4">
    <source>
        <dbReference type="Proteomes" id="UP000807850"/>
    </source>
</evidence>
<dbReference type="GO" id="GO:0003755">
    <property type="term" value="F:peptidyl-prolyl cis-trans isomerase activity"/>
    <property type="evidence" value="ECO:0007669"/>
    <property type="project" value="UniProtKB-KW"/>
</dbReference>
<dbReference type="SUPFAM" id="SSF109998">
    <property type="entry name" value="Triger factor/SurA peptide-binding domain-like"/>
    <property type="match status" value="1"/>
</dbReference>
<name>A0A9D6L5A1_UNCEI</name>
<dbReference type="Pfam" id="PF00639">
    <property type="entry name" value="Rotamase"/>
    <property type="match status" value="1"/>
</dbReference>
<keyword evidence="1 3" id="KW-0413">Isomerase</keyword>
<feature type="domain" description="PpiC" evidence="2">
    <location>
        <begin position="228"/>
        <end position="328"/>
    </location>
</feature>
<dbReference type="EMBL" id="JACQAY010000060">
    <property type="protein sequence ID" value="MBI3539051.1"/>
    <property type="molecule type" value="Genomic_DNA"/>
</dbReference>
<feature type="non-terminal residue" evidence="3">
    <location>
        <position position="1"/>
    </location>
</feature>
<dbReference type="Gene3D" id="3.10.50.40">
    <property type="match status" value="2"/>
</dbReference>
<dbReference type="InterPro" id="IPR050245">
    <property type="entry name" value="PrsA_foldase"/>
</dbReference>
<organism evidence="3 4">
    <name type="scientific">Eiseniibacteriota bacterium</name>
    <dbReference type="NCBI Taxonomy" id="2212470"/>
    <lineage>
        <taxon>Bacteria</taxon>
        <taxon>Candidatus Eiseniibacteriota</taxon>
    </lineage>
</organism>
<keyword evidence="1" id="KW-0697">Rotamase</keyword>
<dbReference type="Pfam" id="PF13624">
    <property type="entry name" value="SurA_N_3"/>
    <property type="match status" value="1"/>
</dbReference>
<accession>A0A9D6L5A1</accession>
<evidence type="ECO:0000259" key="2">
    <source>
        <dbReference type="PROSITE" id="PS50198"/>
    </source>
</evidence>
<gene>
    <name evidence="3" type="ORF">HY076_02110</name>
</gene>
<proteinExistence type="predicted"/>
<dbReference type="AlphaFoldDB" id="A0A9D6L5A1"/>
<dbReference type="Pfam" id="PF13616">
    <property type="entry name" value="Rotamase_3"/>
    <property type="match status" value="1"/>
</dbReference>
<dbReference type="InterPro" id="IPR046357">
    <property type="entry name" value="PPIase_dom_sf"/>
</dbReference>
<dbReference type="PROSITE" id="PS01096">
    <property type="entry name" value="PPIC_PPIASE_1"/>
    <property type="match status" value="1"/>
</dbReference>
<dbReference type="InterPro" id="IPR023058">
    <property type="entry name" value="PPIase_PpiC_CS"/>
</dbReference>
<dbReference type="SUPFAM" id="SSF54534">
    <property type="entry name" value="FKBP-like"/>
    <property type="match status" value="2"/>
</dbReference>
<dbReference type="Proteomes" id="UP000807850">
    <property type="component" value="Unassembled WGS sequence"/>
</dbReference>
<dbReference type="PANTHER" id="PTHR47245">
    <property type="entry name" value="PEPTIDYLPROLYL ISOMERASE"/>
    <property type="match status" value="1"/>
</dbReference>
<feature type="domain" description="PpiC" evidence="2">
    <location>
        <begin position="108"/>
        <end position="208"/>
    </location>
</feature>
<dbReference type="PANTHER" id="PTHR47245:SF2">
    <property type="entry name" value="PEPTIDYL-PROLYL CIS-TRANS ISOMERASE HP_0175-RELATED"/>
    <property type="match status" value="1"/>
</dbReference>
<comment type="caution">
    <text evidence="3">The sequence shown here is derived from an EMBL/GenBank/DDBJ whole genome shotgun (WGS) entry which is preliminary data.</text>
</comment>
<dbReference type="InterPro" id="IPR000297">
    <property type="entry name" value="PPIase_PpiC"/>
</dbReference>
<dbReference type="InterPro" id="IPR027304">
    <property type="entry name" value="Trigger_fact/SurA_dom_sf"/>
</dbReference>
<dbReference type="Gene3D" id="1.10.4030.10">
    <property type="entry name" value="Porin chaperone SurA, peptide-binding domain"/>
    <property type="match status" value="1"/>
</dbReference>
<dbReference type="PROSITE" id="PS50198">
    <property type="entry name" value="PPIC_PPIASE_2"/>
    <property type="match status" value="2"/>
</dbReference>
<evidence type="ECO:0000313" key="3">
    <source>
        <dbReference type="EMBL" id="MBI3539051.1"/>
    </source>
</evidence>